<evidence type="ECO:0000256" key="1">
    <source>
        <dbReference type="ARBA" id="ARBA00004377"/>
    </source>
</evidence>
<evidence type="ECO:0000259" key="8">
    <source>
        <dbReference type="Pfam" id="PF02698"/>
    </source>
</evidence>
<proteinExistence type="predicted"/>
<organism evidence="9 10">
    <name type="scientific">Marinospirillum insulare</name>
    <dbReference type="NCBI Taxonomy" id="217169"/>
    <lineage>
        <taxon>Bacteria</taxon>
        <taxon>Pseudomonadati</taxon>
        <taxon>Pseudomonadota</taxon>
        <taxon>Gammaproteobacteria</taxon>
        <taxon>Oceanospirillales</taxon>
        <taxon>Oceanospirillaceae</taxon>
        <taxon>Marinospirillum</taxon>
    </lineage>
</organism>
<dbReference type="EMBL" id="BSOR01000008">
    <property type="protein sequence ID" value="GLR62974.1"/>
    <property type="molecule type" value="Genomic_DNA"/>
</dbReference>
<keyword evidence="6" id="KW-0472">Membrane</keyword>
<keyword evidence="3" id="KW-0997">Cell inner membrane</keyword>
<feature type="domain" description="DUF218" evidence="8">
    <location>
        <begin position="59"/>
        <end position="181"/>
    </location>
</feature>
<keyword evidence="4" id="KW-0812">Transmembrane</keyword>
<evidence type="ECO:0000256" key="4">
    <source>
        <dbReference type="ARBA" id="ARBA00022692"/>
    </source>
</evidence>
<dbReference type="InterPro" id="IPR051599">
    <property type="entry name" value="Cell_Envelope_Assoc"/>
</dbReference>
<keyword evidence="10" id="KW-1185">Reference proteome</keyword>
<accession>A0ABQ5ZSM8</accession>
<gene>
    <name evidence="9" type="ORF">GCM10007878_04090</name>
</gene>
<dbReference type="InterPro" id="IPR003848">
    <property type="entry name" value="DUF218"/>
</dbReference>
<evidence type="ECO:0000256" key="2">
    <source>
        <dbReference type="ARBA" id="ARBA00022475"/>
    </source>
</evidence>
<dbReference type="PANTHER" id="PTHR30336:SF0">
    <property type="entry name" value="PROTEIN SANA"/>
    <property type="match status" value="1"/>
</dbReference>
<evidence type="ECO:0000313" key="10">
    <source>
        <dbReference type="Proteomes" id="UP001156682"/>
    </source>
</evidence>
<protein>
    <submittedName>
        <fullName evidence="9">SanA protein</fullName>
    </submittedName>
</protein>
<evidence type="ECO:0000256" key="6">
    <source>
        <dbReference type="ARBA" id="ARBA00023136"/>
    </source>
</evidence>
<evidence type="ECO:0000256" key="7">
    <source>
        <dbReference type="ARBA" id="ARBA00037355"/>
    </source>
</evidence>
<name>A0ABQ5ZSM8_9GAMM</name>
<dbReference type="RefSeq" id="WP_051610316.1">
    <property type="nucleotide sequence ID" value="NZ_BSOR01000008.1"/>
</dbReference>
<keyword evidence="2" id="KW-1003">Cell membrane</keyword>
<dbReference type="CDD" id="cd06259">
    <property type="entry name" value="YdcF-like"/>
    <property type="match status" value="1"/>
</dbReference>
<comment type="subcellular location">
    <subcellularLocation>
        <location evidence="1">Cell inner membrane</location>
        <topology evidence="1">Single-pass membrane protein</topology>
    </subcellularLocation>
</comment>
<reference evidence="10" key="1">
    <citation type="journal article" date="2019" name="Int. J. Syst. Evol. Microbiol.">
        <title>The Global Catalogue of Microorganisms (GCM) 10K type strain sequencing project: providing services to taxonomists for standard genome sequencing and annotation.</title>
        <authorList>
            <consortium name="The Broad Institute Genomics Platform"/>
            <consortium name="The Broad Institute Genome Sequencing Center for Infectious Disease"/>
            <person name="Wu L."/>
            <person name="Ma J."/>
        </authorList>
    </citation>
    <scope>NUCLEOTIDE SEQUENCE [LARGE SCALE GENOMIC DNA]</scope>
    <source>
        <strain evidence="10">NBRC 100033</strain>
    </source>
</reference>
<comment type="caution">
    <text evidence="9">The sequence shown here is derived from an EMBL/GenBank/DDBJ whole genome shotgun (WGS) entry which is preliminary data.</text>
</comment>
<evidence type="ECO:0000256" key="3">
    <source>
        <dbReference type="ARBA" id="ARBA00022519"/>
    </source>
</evidence>
<evidence type="ECO:0000256" key="5">
    <source>
        <dbReference type="ARBA" id="ARBA00022989"/>
    </source>
</evidence>
<evidence type="ECO:0000313" key="9">
    <source>
        <dbReference type="EMBL" id="GLR62974.1"/>
    </source>
</evidence>
<dbReference type="Proteomes" id="UP001156682">
    <property type="component" value="Unassembled WGS sequence"/>
</dbReference>
<sequence length="227" mass="25577">MKKKLTKPTLGQFILGWWRFVAFTAFCLVFLLASNAWLVGMTSERVIQPGEGCSSDFEVALVFGTSQFLRSGRANPHYYGRIDLAAELYQQGKVEHLLLSGDNRSLYYNEPAKMQQDLLDRGVPLAAMTLDAAGFSTFDSLKRSQDIYGLHRLLLITQDYHLPRALFIADNLGIETSGCAAEGPEWSAMRKVWFREIAARLKTLGDLYIWQREPRILGDPQPISLGN</sequence>
<comment type="function">
    <text evidence="7">Participates in the barrier function of the cell envelope.</text>
</comment>
<dbReference type="Pfam" id="PF02698">
    <property type="entry name" value="DUF218"/>
    <property type="match status" value="1"/>
</dbReference>
<keyword evidence="5" id="KW-1133">Transmembrane helix</keyword>
<dbReference type="PANTHER" id="PTHR30336">
    <property type="entry name" value="INNER MEMBRANE PROTEIN, PROBABLE PERMEASE"/>
    <property type="match status" value="1"/>
</dbReference>